<keyword evidence="19" id="KW-0843">Virulence</keyword>
<evidence type="ECO:0000256" key="5">
    <source>
        <dbReference type="ARBA" id="ARBA00012438"/>
    </source>
</evidence>
<dbReference type="SMART" id="SM00388">
    <property type="entry name" value="HisKA"/>
    <property type="match status" value="1"/>
</dbReference>
<dbReference type="GO" id="GO:0004721">
    <property type="term" value="F:phosphoprotein phosphatase activity"/>
    <property type="evidence" value="ECO:0007669"/>
    <property type="project" value="UniProtKB-KW"/>
</dbReference>
<evidence type="ECO:0000256" key="6">
    <source>
        <dbReference type="ARBA" id="ARBA00022475"/>
    </source>
</evidence>
<protein>
    <recommendedName>
        <fullName evidence="21">Signal transduction histidine-protein kinase/phosphatase MprB</fullName>
        <ecNumber evidence="5">2.7.13.3</ecNumber>
    </recommendedName>
    <alternativeName>
        <fullName evidence="22">Mycobacterial persistence regulator B</fullName>
    </alternativeName>
</protein>
<organism evidence="27 28">
    <name type="scientific">Nocardioides marinisabuli</name>
    <dbReference type="NCBI Taxonomy" id="419476"/>
    <lineage>
        <taxon>Bacteria</taxon>
        <taxon>Bacillati</taxon>
        <taxon>Actinomycetota</taxon>
        <taxon>Actinomycetes</taxon>
        <taxon>Propionibacteriales</taxon>
        <taxon>Nocardioidaceae</taxon>
        <taxon>Nocardioides</taxon>
    </lineage>
</organism>
<dbReference type="Gene3D" id="1.10.287.130">
    <property type="match status" value="1"/>
</dbReference>
<evidence type="ECO:0000256" key="22">
    <source>
        <dbReference type="ARBA" id="ARBA00041776"/>
    </source>
</evidence>
<dbReference type="GO" id="GO:0000155">
    <property type="term" value="F:phosphorelay sensor kinase activity"/>
    <property type="evidence" value="ECO:0007669"/>
    <property type="project" value="InterPro"/>
</dbReference>
<comment type="cofactor">
    <cofactor evidence="2">
        <name>Mn(2+)</name>
        <dbReference type="ChEBI" id="CHEBI:29035"/>
    </cofactor>
</comment>
<evidence type="ECO:0000256" key="2">
    <source>
        <dbReference type="ARBA" id="ARBA00001936"/>
    </source>
</evidence>
<sequence>MERRVRLVVGLLLVGALLALSVPLALALADRRTAALAVERDRQLVALAELGAREGDVVAAVERYHELYGEDVLVTDAGGAVVAAAGSLDVDAAEVADAVRVGLVGQPSPALERVLPWSGAEPLRSAVAFEDGEVAALALLRVDTGDAAADVARGWAWVLLVGVLLMLAALGLARWLSRWAVRPVRSLESAARDLAAGGRGDAVLASGPPELRGLVDEFNRMVEVVQRSLDDQRRLVADASHQLRNPLAAVRLRADSLGRHLHESGAATHAGLTAELERLERLLDQLMRLARAQESGTSGVAGARAPQARGPLARVLAERVEAWAPAFDAAGQTVAVEGSVPDVEVARDDLEQVLDVVLDNAVRHAGAGAAVVLRAAVSGAASSGLVVVELDDDGPGLAEGEWERAAERFWRGSDDPHGSGLGLAIARELLLAAGGDLVVGPAPRGGVLVRITHPVDGGLS</sequence>
<evidence type="ECO:0000256" key="1">
    <source>
        <dbReference type="ARBA" id="ARBA00000085"/>
    </source>
</evidence>
<dbReference type="CDD" id="cd06225">
    <property type="entry name" value="HAMP"/>
    <property type="match status" value="1"/>
</dbReference>
<dbReference type="CDD" id="cd00082">
    <property type="entry name" value="HisKA"/>
    <property type="match status" value="1"/>
</dbReference>
<dbReference type="PROSITE" id="PS50885">
    <property type="entry name" value="HAMP"/>
    <property type="match status" value="1"/>
</dbReference>
<evidence type="ECO:0000259" key="25">
    <source>
        <dbReference type="PROSITE" id="PS50109"/>
    </source>
</evidence>
<dbReference type="PRINTS" id="PR00344">
    <property type="entry name" value="BCTRLSENSOR"/>
</dbReference>
<dbReference type="SMART" id="SM00387">
    <property type="entry name" value="HATPase_c"/>
    <property type="match status" value="1"/>
</dbReference>
<comment type="subcellular location">
    <subcellularLocation>
        <location evidence="4">Cell membrane</location>
        <topology evidence="4">Multi-pass membrane protein</topology>
    </subcellularLocation>
</comment>
<keyword evidence="11 27" id="KW-0418">Kinase</keyword>
<evidence type="ECO:0000256" key="4">
    <source>
        <dbReference type="ARBA" id="ARBA00004651"/>
    </source>
</evidence>
<dbReference type="InterPro" id="IPR036097">
    <property type="entry name" value="HisK_dim/P_sf"/>
</dbReference>
<keyword evidence="13" id="KW-0067">ATP-binding</keyword>
<evidence type="ECO:0000256" key="24">
    <source>
        <dbReference type="SAM" id="Phobius"/>
    </source>
</evidence>
<keyword evidence="7" id="KW-0597">Phosphoprotein</keyword>
<evidence type="ECO:0000256" key="10">
    <source>
        <dbReference type="ARBA" id="ARBA00022741"/>
    </source>
</evidence>
<dbReference type="RefSeq" id="WP_179615367.1">
    <property type="nucleotide sequence ID" value="NZ_JACCBE010000001.1"/>
</dbReference>
<dbReference type="PANTHER" id="PTHR44936">
    <property type="entry name" value="SENSOR PROTEIN CREC"/>
    <property type="match status" value="1"/>
</dbReference>
<evidence type="ECO:0000256" key="15">
    <source>
        <dbReference type="ARBA" id="ARBA00022912"/>
    </source>
</evidence>
<keyword evidence="8" id="KW-0808">Transferase</keyword>
<keyword evidence="17" id="KW-0902">Two-component regulatory system</keyword>
<keyword evidence="15" id="KW-0904">Protein phosphatase</keyword>
<dbReference type="InterPro" id="IPR050980">
    <property type="entry name" value="2C_sensor_his_kinase"/>
</dbReference>
<dbReference type="Proteomes" id="UP000516957">
    <property type="component" value="Unassembled WGS sequence"/>
</dbReference>
<evidence type="ECO:0000256" key="8">
    <source>
        <dbReference type="ARBA" id="ARBA00022679"/>
    </source>
</evidence>
<keyword evidence="16 24" id="KW-1133">Transmembrane helix</keyword>
<dbReference type="SMART" id="SM00304">
    <property type="entry name" value="HAMP"/>
    <property type="match status" value="1"/>
</dbReference>
<feature type="coiled-coil region" evidence="23">
    <location>
        <begin position="269"/>
        <end position="296"/>
    </location>
</feature>
<dbReference type="GO" id="GO:0005524">
    <property type="term" value="F:ATP binding"/>
    <property type="evidence" value="ECO:0007669"/>
    <property type="project" value="UniProtKB-KW"/>
</dbReference>
<evidence type="ECO:0000256" key="16">
    <source>
        <dbReference type="ARBA" id="ARBA00022989"/>
    </source>
</evidence>
<keyword evidence="20" id="KW-0464">Manganese</keyword>
<dbReference type="InterPro" id="IPR036890">
    <property type="entry name" value="HATPase_C_sf"/>
</dbReference>
<dbReference type="InterPro" id="IPR004358">
    <property type="entry name" value="Sig_transdc_His_kin-like_C"/>
</dbReference>
<keyword evidence="6" id="KW-1003">Cell membrane</keyword>
<dbReference type="Gene3D" id="6.10.340.10">
    <property type="match status" value="1"/>
</dbReference>
<keyword evidence="10" id="KW-0547">Nucleotide-binding</keyword>
<evidence type="ECO:0000313" key="27">
    <source>
        <dbReference type="EMBL" id="NYD57630.1"/>
    </source>
</evidence>
<evidence type="ECO:0000256" key="3">
    <source>
        <dbReference type="ARBA" id="ARBA00001946"/>
    </source>
</evidence>
<keyword evidence="23" id="KW-0175">Coiled coil</keyword>
<evidence type="ECO:0000256" key="12">
    <source>
        <dbReference type="ARBA" id="ARBA00022801"/>
    </source>
</evidence>
<dbReference type="Pfam" id="PF00512">
    <property type="entry name" value="HisKA"/>
    <property type="match status" value="1"/>
</dbReference>
<feature type="domain" description="Histidine kinase" evidence="25">
    <location>
        <begin position="238"/>
        <end position="457"/>
    </location>
</feature>
<evidence type="ECO:0000256" key="23">
    <source>
        <dbReference type="SAM" id="Coils"/>
    </source>
</evidence>
<accession>A0A7Y9F101</accession>
<dbReference type="InterPro" id="IPR003594">
    <property type="entry name" value="HATPase_dom"/>
</dbReference>
<evidence type="ECO:0000256" key="17">
    <source>
        <dbReference type="ARBA" id="ARBA00023012"/>
    </source>
</evidence>
<evidence type="ECO:0000256" key="21">
    <source>
        <dbReference type="ARBA" id="ARBA00040454"/>
    </source>
</evidence>
<dbReference type="PANTHER" id="PTHR44936:SF9">
    <property type="entry name" value="SENSOR PROTEIN CREC"/>
    <property type="match status" value="1"/>
</dbReference>
<keyword evidence="18" id="KW-0346">Stress response</keyword>
<evidence type="ECO:0000259" key="26">
    <source>
        <dbReference type="PROSITE" id="PS50885"/>
    </source>
</evidence>
<dbReference type="SUPFAM" id="SSF55874">
    <property type="entry name" value="ATPase domain of HSP90 chaperone/DNA topoisomerase II/histidine kinase"/>
    <property type="match status" value="1"/>
</dbReference>
<comment type="caution">
    <text evidence="27">The sequence shown here is derived from an EMBL/GenBank/DDBJ whole genome shotgun (WGS) entry which is preliminary data.</text>
</comment>
<evidence type="ECO:0000256" key="14">
    <source>
        <dbReference type="ARBA" id="ARBA00022842"/>
    </source>
</evidence>
<dbReference type="InterPro" id="IPR003661">
    <property type="entry name" value="HisK_dim/P_dom"/>
</dbReference>
<evidence type="ECO:0000256" key="13">
    <source>
        <dbReference type="ARBA" id="ARBA00022840"/>
    </source>
</evidence>
<dbReference type="Pfam" id="PF00672">
    <property type="entry name" value="HAMP"/>
    <property type="match status" value="1"/>
</dbReference>
<reference evidence="27 28" key="1">
    <citation type="submission" date="2020-07" db="EMBL/GenBank/DDBJ databases">
        <title>Sequencing the genomes of 1000 actinobacteria strains.</title>
        <authorList>
            <person name="Klenk H.-P."/>
        </authorList>
    </citation>
    <scope>NUCLEOTIDE SEQUENCE [LARGE SCALE GENOMIC DNA]</scope>
    <source>
        <strain evidence="27 28">DSM 18965</strain>
    </source>
</reference>
<evidence type="ECO:0000256" key="18">
    <source>
        <dbReference type="ARBA" id="ARBA00023016"/>
    </source>
</evidence>
<dbReference type="EC" id="2.7.13.3" evidence="5"/>
<comment type="catalytic activity">
    <reaction evidence="1">
        <text>ATP + protein L-histidine = ADP + protein N-phospho-L-histidine.</text>
        <dbReference type="EC" id="2.7.13.3"/>
    </reaction>
</comment>
<keyword evidence="24" id="KW-0472">Membrane</keyword>
<gene>
    <name evidence="27" type="ORF">BKA08_001868</name>
</gene>
<proteinExistence type="predicted"/>
<dbReference type="SUPFAM" id="SSF47384">
    <property type="entry name" value="Homodimeric domain of signal transducing histidine kinase"/>
    <property type="match status" value="1"/>
</dbReference>
<evidence type="ECO:0000256" key="11">
    <source>
        <dbReference type="ARBA" id="ARBA00022777"/>
    </source>
</evidence>
<dbReference type="AlphaFoldDB" id="A0A7Y9F101"/>
<evidence type="ECO:0000256" key="7">
    <source>
        <dbReference type="ARBA" id="ARBA00022553"/>
    </source>
</evidence>
<keyword evidence="9 24" id="KW-0812">Transmembrane</keyword>
<keyword evidence="14" id="KW-0460">Magnesium</keyword>
<feature type="transmembrane region" description="Helical" evidence="24">
    <location>
        <begin position="154"/>
        <end position="176"/>
    </location>
</feature>
<dbReference type="PROSITE" id="PS50109">
    <property type="entry name" value="HIS_KIN"/>
    <property type="match status" value="1"/>
</dbReference>
<evidence type="ECO:0000256" key="9">
    <source>
        <dbReference type="ARBA" id="ARBA00022692"/>
    </source>
</evidence>
<dbReference type="InterPro" id="IPR003660">
    <property type="entry name" value="HAMP_dom"/>
</dbReference>
<keyword evidence="12" id="KW-0378">Hydrolase</keyword>
<dbReference type="InterPro" id="IPR005467">
    <property type="entry name" value="His_kinase_dom"/>
</dbReference>
<evidence type="ECO:0000256" key="20">
    <source>
        <dbReference type="ARBA" id="ARBA00023211"/>
    </source>
</evidence>
<dbReference type="Gene3D" id="3.30.565.10">
    <property type="entry name" value="Histidine kinase-like ATPase, C-terminal domain"/>
    <property type="match status" value="1"/>
</dbReference>
<evidence type="ECO:0000256" key="19">
    <source>
        <dbReference type="ARBA" id="ARBA00023026"/>
    </source>
</evidence>
<keyword evidence="28" id="KW-1185">Reference proteome</keyword>
<evidence type="ECO:0000313" key="28">
    <source>
        <dbReference type="Proteomes" id="UP000516957"/>
    </source>
</evidence>
<dbReference type="GO" id="GO:0005886">
    <property type="term" value="C:plasma membrane"/>
    <property type="evidence" value="ECO:0007669"/>
    <property type="project" value="UniProtKB-SubCell"/>
</dbReference>
<dbReference type="EMBL" id="JACCBE010000001">
    <property type="protein sequence ID" value="NYD57630.1"/>
    <property type="molecule type" value="Genomic_DNA"/>
</dbReference>
<name>A0A7Y9F101_9ACTN</name>
<feature type="domain" description="HAMP" evidence="26">
    <location>
        <begin position="178"/>
        <end position="230"/>
    </location>
</feature>
<dbReference type="CDD" id="cd00075">
    <property type="entry name" value="HATPase"/>
    <property type="match status" value="1"/>
</dbReference>
<dbReference type="Pfam" id="PF02518">
    <property type="entry name" value="HATPase_c"/>
    <property type="match status" value="1"/>
</dbReference>
<comment type="cofactor">
    <cofactor evidence="3">
        <name>Mg(2+)</name>
        <dbReference type="ChEBI" id="CHEBI:18420"/>
    </cofactor>
</comment>